<feature type="compositionally biased region" description="Low complexity" evidence="1">
    <location>
        <begin position="206"/>
        <end position="219"/>
    </location>
</feature>
<protein>
    <recommendedName>
        <fullName evidence="4">DUF4194 domain-containing protein</fullName>
    </recommendedName>
</protein>
<dbReference type="InterPro" id="IPR025449">
    <property type="entry name" value="JetB"/>
</dbReference>
<gene>
    <name evidence="2" type="ORF">Thiowin_02888</name>
</gene>
<feature type="compositionally biased region" description="Low complexity" evidence="1">
    <location>
        <begin position="12"/>
        <end position="22"/>
    </location>
</feature>
<reference evidence="2 3" key="1">
    <citation type="journal article" date="2023" name="Microorganisms">
        <title>Thiorhodovibrio frisius and Trv. litoralis spp. nov., Two Novel Members from a Clade of Fastidious Purple Sulfur Bacteria That Exhibit Unique Red-Shifted Light-Harvesting Capabilities.</title>
        <authorList>
            <person name="Methner A."/>
            <person name="Kuzyk S.B."/>
            <person name="Petersen J."/>
            <person name="Bauer S."/>
            <person name="Brinkmann H."/>
            <person name="Sichau K."/>
            <person name="Wanner G."/>
            <person name="Wolf J."/>
            <person name="Neumann-Schaal M."/>
            <person name="Henke P."/>
            <person name="Tank M."/>
            <person name="Sproer C."/>
            <person name="Bunk B."/>
            <person name="Overmann J."/>
        </authorList>
    </citation>
    <scope>NUCLEOTIDE SEQUENCE [LARGE SCALE GENOMIC DNA]</scope>
    <source>
        <strain evidence="2 3">DSM 6702</strain>
    </source>
</reference>
<dbReference type="Pfam" id="PF13835">
    <property type="entry name" value="DUF4194"/>
    <property type="match status" value="1"/>
</dbReference>
<evidence type="ECO:0000313" key="3">
    <source>
        <dbReference type="Proteomes" id="UP001432180"/>
    </source>
</evidence>
<organism evidence="2 3">
    <name type="scientific">Thiorhodovibrio winogradskyi</name>
    <dbReference type="NCBI Taxonomy" id="77007"/>
    <lineage>
        <taxon>Bacteria</taxon>
        <taxon>Pseudomonadati</taxon>
        <taxon>Pseudomonadota</taxon>
        <taxon>Gammaproteobacteria</taxon>
        <taxon>Chromatiales</taxon>
        <taxon>Chromatiaceae</taxon>
        <taxon>Thiorhodovibrio</taxon>
    </lineage>
</organism>
<feature type="region of interest" description="Disordered" evidence="1">
    <location>
        <begin position="200"/>
        <end position="220"/>
    </location>
</feature>
<keyword evidence="3" id="KW-1185">Reference proteome</keyword>
<proteinExistence type="predicted"/>
<name>A0ABZ0SCS5_9GAMM</name>
<sequence length="260" mass="28241">MTDSSFAPSTSPPMAADPPAVAPFSDEQDIQARDSLSPVVIHLLKGVIYQDSDPHLWNDLLALQARVRDYVSVLRLELTIDEAEGHAFLRARPDDENGDGGAGIGGAGTAAGSDLKAPRLIARRPLSFPVSLLLALLRKKLAEFDASGGETRLILTQEEILDLIRVFLPDTSNEARLVDQTDKHINKVIELGFLRRLRAGSGGESGTSSAKGGKSSSGGPYEVRRILKAYVDAQWLSELDNRLAEYRDQLRAPEDETPDD</sequence>
<evidence type="ECO:0008006" key="4">
    <source>
        <dbReference type="Google" id="ProtNLM"/>
    </source>
</evidence>
<dbReference type="EMBL" id="CP121472">
    <property type="protein sequence ID" value="WPL17846.1"/>
    <property type="molecule type" value="Genomic_DNA"/>
</dbReference>
<evidence type="ECO:0000313" key="2">
    <source>
        <dbReference type="EMBL" id="WPL17846.1"/>
    </source>
</evidence>
<dbReference type="Proteomes" id="UP001432180">
    <property type="component" value="Chromosome"/>
</dbReference>
<evidence type="ECO:0000256" key="1">
    <source>
        <dbReference type="SAM" id="MobiDB-lite"/>
    </source>
</evidence>
<feature type="region of interest" description="Disordered" evidence="1">
    <location>
        <begin position="1"/>
        <end position="22"/>
    </location>
</feature>
<accession>A0ABZ0SCS5</accession>